<keyword evidence="1" id="KW-0812">Transmembrane</keyword>
<name>A0AAP8U5B2_BRELA</name>
<protein>
    <submittedName>
        <fullName evidence="2">Uncharacterized protein</fullName>
    </submittedName>
</protein>
<evidence type="ECO:0000313" key="2">
    <source>
        <dbReference type="EMBL" id="PPB02257.1"/>
    </source>
</evidence>
<feature type="transmembrane region" description="Helical" evidence="1">
    <location>
        <begin position="16"/>
        <end position="37"/>
    </location>
</feature>
<evidence type="ECO:0000313" key="3">
    <source>
        <dbReference type="Proteomes" id="UP000239759"/>
    </source>
</evidence>
<sequence length="115" mass="13683">MGSKGEKNQVETLPSWFWVIYYLFLLTTLRSAISCLVKKKVLRIVSSFTIIFVCTIPFIGLIHSIERQEGLNEFEYFIDQLQQGELWAIYSILGYIYLLVWWWLFISKKKTNNVY</sequence>
<evidence type="ECO:0000256" key="1">
    <source>
        <dbReference type="SAM" id="Phobius"/>
    </source>
</evidence>
<dbReference type="Proteomes" id="UP000239759">
    <property type="component" value="Unassembled WGS sequence"/>
</dbReference>
<gene>
    <name evidence="2" type="ORF">C4A77_12470</name>
</gene>
<accession>A0AAP8U5B2</accession>
<keyword evidence="1" id="KW-1133">Transmembrane helix</keyword>
<dbReference type="AlphaFoldDB" id="A0AAP8U5B2"/>
<keyword evidence="1" id="KW-0472">Membrane</keyword>
<feature type="transmembrane region" description="Helical" evidence="1">
    <location>
        <begin position="85"/>
        <end position="106"/>
    </location>
</feature>
<proteinExistence type="predicted"/>
<reference evidence="2 3" key="1">
    <citation type="submission" date="2018-02" db="EMBL/GenBank/DDBJ databases">
        <title>Comparative analysis of genomes of three Brevibacillus laterosporus strains producers of potent antimicrobials isolated from silage.</title>
        <authorList>
            <person name="Kojic M."/>
            <person name="Miljkovic M."/>
            <person name="Studholme D."/>
            <person name="Filipic B."/>
        </authorList>
    </citation>
    <scope>NUCLEOTIDE SEQUENCE [LARGE SCALE GENOMIC DNA]</scope>
    <source>
        <strain evidence="2 3">BGSP11</strain>
    </source>
</reference>
<organism evidence="2 3">
    <name type="scientific">Brevibacillus laterosporus</name>
    <name type="common">Bacillus laterosporus</name>
    <dbReference type="NCBI Taxonomy" id="1465"/>
    <lineage>
        <taxon>Bacteria</taxon>
        <taxon>Bacillati</taxon>
        <taxon>Bacillota</taxon>
        <taxon>Bacilli</taxon>
        <taxon>Bacillales</taxon>
        <taxon>Paenibacillaceae</taxon>
        <taxon>Brevibacillus</taxon>
    </lineage>
</organism>
<dbReference type="EMBL" id="PRKQ01000013">
    <property type="protein sequence ID" value="PPB02257.1"/>
    <property type="molecule type" value="Genomic_DNA"/>
</dbReference>
<comment type="caution">
    <text evidence="2">The sequence shown here is derived from an EMBL/GenBank/DDBJ whole genome shotgun (WGS) entry which is preliminary data.</text>
</comment>
<feature type="transmembrane region" description="Helical" evidence="1">
    <location>
        <begin position="44"/>
        <end position="65"/>
    </location>
</feature>